<feature type="domain" description="Fibronectin type III-like" evidence="10">
    <location>
        <begin position="656"/>
        <end position="726"/>
    </location>
</feature>
<evidence type="ECO:0000256" key="5">
    <source>
        <dbReference type="ARBA" id="ARBA00022801"/>
    </source>
</evidence>
<dbReference type="FunFam" id="3.20.20.300:FF:000005">
    <property type="entry name" value="Periplasmic beta-glucosidase"/>
    <property type="match status" value="1"/>
</dbReference>
<evidence type="ECO:0000256" key="6">
    <source>
        <dbReference type="ARBA" id="ARBA00023295"/>
    </source>
</evidence>
<reference evidence="11 12" key="1">
    <citation type="submission" date="2017-05" db="EMBL/GenBank/DDBJ databases">
        <authorList>
            <person name="Song R."/>
            <person name="Chenine A.L."/>
            <person name="Ruprecht R.M."/>
        </authorList>
    </citation>
    <scope>NUCLEOTIDE SEQUENCE [LARGE SCALE GENOMIC DNA]</scope>
    <source>
        <strain evidence="11 12">CECT 8899</strain>
    </source>
</reference>
<evidence type="ECO:0000256" key="7">
    <source>
        <dbReference type="ARBA" id="ARBA00031448"/>
    </source>
</evidence>
<dbReference type="GO" id="GO:0009251">
    <property type="term" value="P:glucan catabolic process"/>
    <property type="evidence" value="ECO:0007669"/>
    <property type="project" value="TreeGrafter"/>
</dbReference>
<dbReference type="OrthoDB" id="9781691at2"/>
<name>A0A238LDC7_9RHOB</name>
<dbReference type="Pfam" id="PF01915">
    <property type="entry name" value="Glyco_hydro_3_C"/>
    <property type="match status" value="1"/>
</dbReference>
<dbReference type="FunFam" id="2.60.40.10:FF:000495">
    <property type="entry name" value="Periplasmic beta-glucosidase"/>
    <property type="match status" value="1"/>
</dbReference>
<dbReference type="InterPro" id="IPR017853">
    <property type="entry name" value="GH"/>
</dbReference>
<dbReference type="PANTHER" id="PTHR30620">
    <property type="entry name" value="PERIPLASMIC BETA-GLUCOSIDASE-RELATED"/>
    <property type="match status" value="1"/>
</dbReference>
<dbReference type="PRINTS" id="PR00133">
    <property type="entry name" value="GLHYDRLASE3"/>
</dbReference>
<keyword evidence="5 11" id="KW-0378">Hydrolase</keyword>
<keyword evidence="6 11" id="KW-0326">Glycosidase</keyword>
<evidence type="ECO:0000256" key="4">
    <source>
        <dbReference type="ARBA" id="ARBA00022729"/>
    </source>
</evidence>
<dbReference type="GO" id="GO:0008422">
    <property type="term" value="F:beta-glucosidase activity"/>
    <property type="evidence" value="ECO:0007669"/>
    <property type="project" value="UniProtKB-EC"/>
</dbReference>
<comment type="similarity">
    <text evidence="2">Belongs to the glycosyl hydrolase 3 family.</text>
</comment>
<dbReference type="EC" id="3.2.1.21" evidence="3"/>
<dbReference type="Pfam" id="PF14310">
    <property type="entry name" value="Fn3-like"/>
    <property type="match status" value="1"/>
</dbReference>
<proteinExistence type="inferred from homology"/>
<dbReference type="InterPro" id="IPR036962">
    <property type="entry name" value="Glyco_hydro_3_N_sf"/>
</dbReference>
<keyword evidence="4" id="KW-0732">Signal</keyword>
<dbReference type="PANTHER" id="PTHR30620:SF16">
    <property type="entry name" value="LYSOSOMAL BETA GLUCOSIDASE"/>
    <property type="match status" value="1"/>
</dbReference>
<sequence>MTSQPQDADTIKERVSSLLSQMTVEEKAGQLTQYFTFPGVQEQLDVVEAELRAGRAGSLLFVAEADEIDRLQRIAVEESRLGIPVLFGYDVIHGFRTAMPVPLALAASWDPQLAEDCQAVAAKEARSIGLHWAFAPMVDIARDPRWGRMIEGAGEDPYLGSAMAAAQVRGFQGPRIGTPDRVIAGPKHFAGYGGSLGGRDYDEADLSDSELWNIHLPPFKAAIEAGAGNIMSAYMGLNGVPASGNHWLLTEVLRDAWGFEGFVVTDAGAAADLETHHFAADLKDAAVRALNAGIDMEMAPPFDDRSAFKTLPEALKAGRITMDRLDLSVSRILEQKFRMGLFESPYVDRARSVQVLAMPEHREVARRAAERSAVLLRNTGDLLPLSRDQGSIAVIGPFADAARDTSGPWIFKQDDGETVTVLEGIRKAVGNATRVDHSVGVSVPKRLHPSIFENPFTPATPEITVDDDAEIAQAVKLATDAEVAVLVLGEGQIMIGEHASRSTLDLPGRQQELLEAVVATGTPTVLLIMTGRPLDLKGVEPEAQMMVWYPGTRGGDAIARLLFGEAVPGGKLPYNWPRNIGQIPLPYAHLRSFKPEETTMRYWNEGNAPLFPFGFGLSYTSFDYDNLRLSAEQIAVGEAIEVTVDVTNKGDVTADEVVQLYIHQRFGTSARPVRELKGFRRVNIEAHQTQEVTFTLGPDELRYWSTATRDWVQDATVFDVFVGGSSTAALSTRFEVTA</sequence>
<dbReference type="Proteomes" id="UP000201613">
    <property type="component" value="Unassembled WGS sequence"/>
</dbReference>
<keyword evidence="12" id="KW-1185">Reference proteome</keyword>
<accession>A0A238LDC7</accession>
<dbReference type="RefSeq" id="WP_093991068.1">
    <property type="nucleotide sequence ID" value="NZ_FXZK01000001.1"/>
</dbReference>
<evidence type="ECO:0000256" key="8">
    <source>
        <dbReference type="ARBA" id="ARBA00032194"/>
    </source>
</evidence>
<dbReference type="InterPro" id="IPR001764">
    <property type="entry name" value="Glyco_hydro_3_N"/>
</dbReference>
<dbReference type="NCBIfam" id="NF011678">
    <property type="entry name" value="PRK15098.1"/>
    <property type="match status" value="1"/>
</dbReference>
<dbReference type="InterPro" id="IPR026891">
    <property type="entry name" value="Fn3-like"/>
</dbReference>
<dbReference type="InterPro" id="IPR002772">
    <property type="entry name" value="Glyco_hydro_3_C"/>
</dbReference>
<dbReference type="InterPro" id="IPR036881">
    <property type="entry name" value="Glyco_hydro_3_C_sf"/>
</dbReference>
<dbReference type="Pfam" id="PF00933">
    <property type="entry name" value="Glyco_hydro_3"/>
    <property type="match status" value="1"/>
</dbReference>
<evidence type="ECO:0000256" key="1">
    <source>
        <dbReference type="ARBA" id="ARBA00000448"/>
    </source>
</evidence>
<dbReference type="Gene3D" id="3.20.20.300">
    <property type="entry name" value="Glycoside hydrolase, family 3, N-terminal domain"/>
    <property type="match status" value="1"/>
</dbReference>
<organism evidence="11 12">
    <name type="scientific">Flavimaricola marinus</name>
    <dbReference type="NCBI Taxonomy" id="1819565"/>
    <lineage>
        <taxon>Bacteria</taxon>
        <taxon>Pseudomonadati</taxon>
        <taxon>Pseudomonadota</taxon>
        <taxon>Alphaproteobacteria</taxon>
        <taxon>Rhodobacterales</taxon>
        <taxon>Paracoccaceae</taxon>
        <taxon>Flavimaricola</taxon>
    </lineage>
</organism>
<evidence type="ECO:0000256" key="2">
    <source>
        <dbReference type="ARBA" id="ARBA00005336"/>
    </source>
</evidence>
<evidence type="ECO:0000256" key="9">
    <source>
        <dbReference type="ARBA" id="ARBA00032594"/>
    </source>
</evidence>
<dbReference type="InterPro" id="IPR051915">
    <property type="entry name" value="Cellulose_Degrad_GH3"/>
</dbReference>
<dbReference type="SMART" id="SM01217">
    <property type="entry name" value="Fn3_like"/>
    <property type="match status" value="1"/>
</dbReference>
<dbReference type="SUPFAM" id="SSF51445">
    <property type="entry name" value="(Trans)glycosidases"/>
    <property type="match status" value="1"/>
</dbReference>
<dbReference type="EMBL" id="FXZK01000001">
    <property type="protein sequence ID" value="SMY06956.1"/>
    <property type="molecule type" value="Genomic_DNA"/>
</dbReference>
<evidence type="ECO:0000313" key="11">
    <source>
        <dbReference type="EMBL" id="SMY06956.1"/>
    </source>
</evidence>
<dbReference type="InterPro" id="IPR013783">
    <property type="entry name" value="Ig-like_fold"/>
</dbReference>
<dbReference type="Gene3D" id="3.40.50.1700">
    <property type="entry name" value="Glycoside hydrolase family 3 C-terminal domain"/>
    <property type="match status" value="1"/>
</dbReference>
<evidence type="ECO:0000256" key="3">
    <source>
        <dbReference type="ARBA" id="ARBA00012744"/>
    </source>
</evidence>
<evidence type="ECO:0000259" key="10">
    <source>
        <dbReference type="SMART" id="SM01217"/>
    </source>
</evidence>
<protein>
    <recommendedName>
        <fullName evidence="3">beta-glucosidase</fullName>
        <ecNumber evidence="3">3.2.1.21</ecNumber>
    </recommendedName>
    <alternativeName>
        <fullName evidence="9">Beta-D-glucoside glucohydrolase</fullName>
    </alternativeName>
    <alternativeName>
        <fullName evidence="7">Cellobiase</fullName>
    </alternativeName>
    <alternativeName>
        <fullName evidence="8">Gentiobiase</fullName>
    </alternativeName>
</protein>
<dbReference type="Gene3D" id="2.60.40.10">
    <property type="entry name" value="Immunoglobulins"/>
    <property type="match status" value="1"/>
</dbReference>
<dbReference type="AlphaFoldDB" id="A0A238LDC7"/>
<dbReference type="SUPFAM" id="SSF52279">
    <property type="entry name" value="Beta-D-glucan exohydrolase, C-terminal domain"/>
    <property type="match status" value="1"/>
</dbReference>
<comment type="catalytic activity">
    <reaction evidence="1">
        <text>Hydrolysis of terminal, non-reducing beta-D-glucosyl residues with release of beta-D-glucose.</text>
        <dbReference type="EC" id="3.2.1.21"/>
    </reaction>
</comment>
<gene>
    <name evidence="11" type="primary">bglX</name>
    <name evidence="11" type="ORF">LOM8899_01086</name>
</gene>
<evidence type="ECO:0000313" key="12">
    <source>
        <dbReference type="Proteomes" id="UP000201613"/>
    </source>
</evidence>